<dbReference type="Proteomes" id="UP000017127">
    <property type="component" value="Unassembled WGS sequence"/>
</dbReference>
<name>U7QI49_9CYAN</name>
<evidence type="ECO:0000313" key="3">
    <source>
        <dbReference type="Proteomes" id="UP000017127"/>
    </source>
</evidence>
<accession>U7QI49</accession>
<reference evidence="2 3" key="1">
    <citation type="journal article" date="2013" name="Front. Microbiol.">
        <title>Comparative genomic analyses of the cyanobacterium, Lyngbya aestuarii BL J, a powerful hydrogen producer.</title>
        <authorList>
            <person name="Kothari A."/>
            <person name="Vaughn M."/>
            <person name="Garcia-Pichel F."/>
        </authorList>
    </citation>
    <scope>NUCLEOTIDE SEQUENCE [LARGE SCALE GENOMIC DNA]</scope>
    <source>
        <strain evidence="2 3">BL J</strain>
    </source>
</reference>
<proteinExistence type="predicted"/>
<feature type="region of interest" description="Disordered" evidence="1">
    <location>
        <begin position="1"/>
        <end position="39"/>
    </location>
</feature>
<keyword evidence="3" id="KW-1185">Reference proteome</keyword>
<comment type="caution">
    <text evidence="2">The sequence shown here is derived from an EMBL/GenBank/DDBJ whole genome shotgun (WGS) entry which is preliminary data.</text>
</comment>
<sequence>MKSNFAKPENKPDCLKVNTGQDQSDNSAELSSVWEIRQI</sequence>
<dbReference type="EMBL" id="AUZM01000020">
    <property type="protein sequence ID" value="ERT07568.1"/>
    <property type="molecule type" value="Genomic_DNA"/>
</dbReference>
<protein>
    <submittedName>
        <fullName evidence="2">Uncharacterized protein</fullName>
    </submittedName>
</protein>
<evidence type="ECO:0000313" key="2">
    <source>
        <dbReference type="EMBL" id="ERT07568.1"/>
    </source>
</evidence>
<feature type="compositionally biased region" description="Polar residues" evidence="1">
    <location>
        <begin position="18"/>
        <end position="30"/>
    </location>
</feature>
<evidence type="ECO:0000256" key="1">
    <source>
        <dbReference type="SAM" id="MobiDB-lite"/>
    </source>
</evidence>
<organism evidence="2 3">
    <name type="scientific">Lyngbya aestuarii BL J</name>
    <dbReference type="NCBI Taxonomy" id="1348334"/>
    <lineage>
        <taxon>Bacteria</taxon>
        <taxon>Bacillati</taxon>
        <taxon>Cyanobacteriota</taxon>
        <taxon>Cyanophyceae</taxon>
        <taxon>Oscillatoriophycideae</taxon>
        <taxon>Oscillatoriales</taxon>
        <taxon>Microcoleaceae</taxon>
        <taxon>Lyngbya</taxon>
    </lineage>
</organism>
<dbReference type="AlphaFoldDB" id="U7QI49"/>
<gene>
    <name evidence="2" type="ORF">M595_2482</name>
</gene>